<feature type="compositionally biased region" description="Polar residues" evidence="1">
    <location>
        <begin position="31"/>
        <end position="44"/>
    </location>
</feature>
<evidence type="ECO:0000256" key="1">
    <source>
        <dbReference type="SAM" id="MobiDB-lite"/>
    </source>
</evidence>
<feature type="chain" id="PRO_5016144391" description="Lipoprotein" evidence="2">
    <location>
        <begin position="21"/>
        <end position="93"/>
    </location>
</feature>
<dbReference type="EMBL" id="CP029550">
    <property type="protein sequence ID" value="AWN40578.1"/>
    <property type="molecule type" value="Genomic_DNA"/>
</dbReference>
<sequence length="93" mass="8630">MNKLVVAAALSLSFTCSALAQGLPDARAPSATGTVVQGQSSNTGSGRGVIIAPSATGAETITTDSAAGGNAGQPSRAVPQGSSGSGGNGSGGQ</sequence>
<proteinExistence type="predicted"/>
<dbReference type="Proteomes" id="UP000245926">
    <property type="component" value="Chromosome"/>
</dbReference>
<accession>A0A2U8W4M5</accession>
<dbReference type="AlphaFoldDB" id="A0A2U8W4M5"/>
<evidence type="ECO:0000256" key="2">
    <source>
        <dbReference type="SAM" id="SignalP"/>
    </source>
</evidence>
<evidence type="ECO:0000313" key="4">
    <source>
        <dbReference type="Proteomes" id="UP000245926"/>
    </source>
</evidence>
<name>A0A2U8W4M5_9HYPH</name>
<feature type="compositionally biased region" description="Gly residues" evidence="1">
    <location>
        <begin position="83"/>
        <end position="93"/>
    </location>
</feature>
<dbReference type="OrthoDB" id="8004262at2"/>
<protein>
    <recommendedName>
        <fullName evidence="5">Lipoprotein</fullName>
    </recommendedName>
</protein>
<evidence type="ECO:0000313" key="3">
    <source>
        <dbReference type="EMBL" id="AWN40578.1"/>
    </source>
</evidence>
<feature type="region of interest" description="Disordered" evidence="1">
    <location>
        <begin position="25"/>
        <end position="93"/>
    </location>
</feature>
<keyword evidence="4" id="KW-1185">Reference proteome</keyword>
<keyword evidence="2" id="KW-0732">Signal</keyword>
<evidence type="ECO:0008006" key="5">
    <source>
        <dbReference type="Google" id="ProtNLM"/>
    </source>
</evidence>
<reference evidence="4" key="1">
    <citation type="submission" date="2018-05" db="EMBL/GenBank/DDBJ databases">
        <title>Complete Genome Sequence of Methylobacterium sp. 17SD2-17.</title>
        <authorList>
            <person name="Srinivasan S."/>
        </authorList>
    </citation>
    <scope>NUCLEOTIDE SEQUENCE [LARGE SCALE GENOMIC DNA]</scope>
    <source>
        <strain evidence="4">17SD2-17</strain>
    </source>
</reference>
<feature type="signal peptide" evidence="2">
    <location>
        <begin position="1"/>
        <end position="20"/>
    </location>
</feature>
<gene>
    <name evidence="3" type="ORF">DK389_08580</name>
</gene>
<organism evidence="3 4">
    <name type="scientific">Methylobacterium durans</name>
    <dbReference type="NCBI Taxonomy" id="2202825"/>
    <lineage>
        <taxon>Bacteria</taxon>
        <taxon>Pseudomonadati</taxon>
        <taxon>Pseudomonadota</taxon>
        <taxon>Alphaproteobacteria</taxon>
        <taxon>Hyphomicrobiales</taxon>
        <taxon>Methylobacteriaceae</taxon>
        <taxon>Methylobacterium</taxon>
    </lineage>
</organism>
<dbReference type="KEGG" id="mets:DK389_08580"/>